<dbReference type="CDD" id="cd07377">
    <property type="entry name" value="WHTH_GntR"/>
    <property type="match status" value="1"/>
</dbReference>
<evidence type="ECO:0000256" key="1">
    <source>
        <dbReference type="ARBA" id="ARBA00005384"/>
    </source>
</evidence>
<evidence type="ECO:0000259" key="7">
    <source>
        <dbReference type="PROSITE" id="PS50949"/>
    </source>
</evidence>
<proteinExistence type="inferred from homology"/>
<dbReference type="Proteomes" id="UP000198983">
    <property type="component" value="Chromosome I"/>
</dbReference>
<keyword evidence="4 8" id="KW-0238">DNA-binding</keyword>
<dbReference type="GO" id="GO:0003677">
    <property type="term" value="F:DNA binding"/>
    <property type="evidence" value="ECO:0007669"/>
    <property type="project" value="UniProtKB-KW"/>
</dbReference>
<dbReference type="InterPro" id="IPR051446">
    <property type="entry name" value="HTH_trans_reg/aminotransferase"/>
</dbReference>
<evidence type="ECO:0000256" key="6">
    <source>
        <dbReference type="SAM" id="MobiDB-lite"/>
    </source>
</evidence>
<dbReference type="InterPro" id="IPR015424">
    <property type="entry name" value="PyrdxlP-dep_Trfase"/>
</dbReference>
<dbReference type="CDD" id="cd00609">
    <property type="entry name" value="AAT_like"/>
    <property type="match status" value="1"/>
</dbReference>
<evidence type="ECO:0000256" key="5">
    <source>
        <dbReference type="ARBA" id="ARBA00023163"/>
    </source>
</evidence>
<dbReference type="GO" id="GO:0003700">
    <property type="term" value="F:DNA-binding transcription factor activity"/>
    <property type="evidence" value="ECO:0007669"/>
    <property type="project" value="InterPro"/>
</dbReference>
<dbReference type="InterPro" id="IPR015421">
    <property type="entry name" value="PyrdxlP-dep_Trfase_major"/>
</dbReference>
<keyword evidence="9" id="KW-1185">Reference proteome</keyword>
<organism evidence="8 9">
    <name type="scientific">Actinopolymorpha singaporensis</name>
    <dbReference type="NCBI Taxonomy" id="117157"/>
    <lineage>
        <taxon>Bacteria</taxon>
        <taxon>Bacillati</taxon>
        <taxon>Actinomycetota</taxon>
        <taxon>Actinomycetes</taxon>
        <taxon>Propionibacteriales</taxon>
        <taxon>Actinopolymorphaceae</taxon>
        <taxon>Actinopolymorpha</taxon>
    </lineage>
</organism>
<feature type="domain" description="HTH gntR-type" evidence="7">
    <location>
        <begin position="12"/>
        <end position="80"/>
    </location>
</feature>
<dbReference type="Gene3D" id="1.10.10.10">
    <property type="entry name" value="Winged helix-like DNA-binding domain superfamily/Winged helix DNA-binding domain"/>
    <property type="match status" value="1"/>
</dbReference>
<keyword evidence="8" id="KW-0808">Transferase</keyword>
<reference evidence="8 9" key="1">
    <citation type="submission" date="2016-10" db="EMBL/GenBank/DDBJ databases">
        <authorList>
            <person name="de Groot N.N."/>
        </authorList>
    </citation>
    <scope>NUCLEOTIDE SEQUENCE [LARGE SCALE GENOMIC DNA]</scope>
    <source>
        <strain evidence="8 9">DSM 22024</strain>
    </source>
</reference>
<keyword evidence="5" id="KW-0804">Transcription</keyword>
<dbReference type="SMART" id="SM00345">
    <property type="entry name" value="HTH_GNTR"/>
    <property type="match status" value="1"/>
</dbReference>
<gene>
    <name evidence="8" type="ORF">SAMN04489717_3075</name>
</gene>
<dbReference type="SUPFAM" id="SSF53383">
    <property type="entry name" value="PLP-dependent transferases"/>
    <property type="match status" value="1"/>
</dbReference>
<dbReference type="Pfam" id="PF00392">
    <property type="entry name" value="GntR"/>
    <property type="match status" value="1"/>
</dbReference>
<comment type="similarity">
    <text evidence="1">In the C-terminal section; belongs to the class-I pyridoxal-phosphate-dependent aminotransferase family.</text>
</comment>
<protein>
    <submittedName>
        <fullName evidence="8">DNA-binding transcriptional regulator, MocR family, contains an aminotransferase domain</fullName>
    </submittedName>
</protein>
<accession>A0A1H1T652</accession>
<keyword evidence="3" id="KW-0805">Transcription regulation</keyword>
<evidence type="ECO:0000256" key="4">
    <source>
        <dbReference type="ARBA" id="ARBA00023125"/>
    </source>
</evidence>
<dbReference type="SUPFAM" id="SSF46785">
    <property type="entry name" value="Winged helix' DNA-binding domain"/>
    <property type="match status" value="1"/>
</dbReference>
<dbReference type="EMBL" id="LT629732">
    <property type="protein sequence ID" value="SDS55687.1"/>
    <property type="molecule type" value="Genomic_DNA"/>
</dbReference>
<feature type="region of interest" description="Disordered" evidence="6">
    <location>
        <begin position="112"/>
        <end position="131"/>
    </location>
</feature>
<keyword evidence="8" id="KW-0032">Aminotransferase</keyword>
<dbReference type="AlphaFoldDB" id="A0A1H1T652"/>
<dbReference type="STRING" id="117157.SAMN04489717_3075"/>
<evidence type="ECO:0000256" key="3">
    <source>
        <dbReference type="ARBA" id="ARBA00023015"/>
    </source>
</evidence>
<dbReference type="InterPro" id="IPR036388">
    <property type="entry name" value="WH-like_DNA-bd_sf"/>
</dbReference>
<dbReference type="PANTHER" id="PTHR46577">
    <property type="entry name" value="HTH-TYPE TRANSCRIPTIONAL REGULATORY PROTEIN GABR"/>
    <property type="match status" value="1"/>
</dbReference>
<dbReference type="InterPro" id="IPR000524">
    <property type="entry name" value="Tscrpt_reg_HTH_GntR"/>
</dbReference>
<evidence type="ECO:0000313" key="9">
    <source>
        <dbReference type="Proteomes" id="UP000198983"/>
    </source>
</evidence>
<evidence type="ECO:0000256" key="2">
    <source>
        <dbReference type="ARBA" id="ARBA00022898"/>
    </source>
</evidence>
<dbReference type="PANTHER" id="PTHR46577:SF2">
    <property type="entry name" value="TRANSCRIPTIONAL REGULATORY PROTEIN"/>
    <property type="match status" value="1"/>
</dbReference>
<name>A0A1H1T652_9ACTN</name>
<dbReference type="InterPro" id="IPR036390">
    <property type="entry name" value="WH_DNA-bd_sf"/>
</dbReference>
<evidence type="ECO:0000313" key="8">
    <source>
        <dbReference type="EMBL" id="SDS55687.1"/>
    </source>
</evidence>
<sequence length="445" mass="46842">MWIVSSRYCIVGATSNAIATSVESGVRSGDLAPGTKLPAVRTLAGDLDVSPGTVAAAYRTLRQRGVIETDGRRGTRVRAVPTVASRSRTRLPVPPGARNLSVGGPDPALLPSLRSPLRHIPPDPVTYGSGSGMRPELAELARRRLVADGVPADDLTVTSGCLAAVERVLDAHLSPGDLVVVEDPGWANLFDLLAAMGLPVVPVPVDDDGPDPEAVEQALRRGARALVVTSRAQNPFGSQVSEHRATRLRGILDRHRDVLVVEDDHAAELAAEPLRSLAGATAHWAMVRSVSKPYGPDLRCAVLAGDSETIGRVEGRQAVVTRWVSTILQNLVVALWQDEAVAEQVARAGALYDERRDALVAALARRGVAAHGRSGLNVWVPVADETAVCARLLEEGWVVAPGAAHRVRSSPGVRITVAGLPVEDADQLADAVAAATRPARGPYAV</sequence>
<dbReference type="GO" id="GO:0030170">
    <property type="term" value="F:pyridoxal phosphate binding"/>
    <property type="evidence" value="ECO:0007669"/>
    <property type="project" value="InterPro"/>
</dbReference>
<keyword evidence="2" id="KW-0663">Pyridoxal phosphate</keyword>
<dbReference type="GO" id="GO:0008483">
    <property type="term" value="F:transaminase activity"/>
    <property type="evidence" value="ECO:0007669"/>
    <property type="project" value="UniProtKB-KW"/>
</dbReference>
<dbReference type="PROSITE" id="PS50949">
    <property type="entry name" value="HTH_GNTR"/>
    <property type="match status" value="1"/>
</dbReference>
<dbReference type="Pfam" id="PF00155">
    <property type="entry name" value="Aminotran_1_2"/>
    <property type="match status" value="1"/>
</dbReference>
<dbReference type="InterPro" id="IPR004839">
    <property type="entry name" value="Aminotransferase_I/II_large"/>
</dbReference>
<dbReference type="Gene3D" id="3.40.640.10">
    <property type="entry name" value="Type I PLP-dependent aspartate aminotransferase-like (Major domain)"/>
    <property type="match status" value="1"/>
</dbReference>